<organism evidence="3 4">
    <name type="scientific">Panaeolus cyanescens</name>
    <dbReference type="NCBI Taxonomy" id="181874"/>
    <lineage>
        <taxon>Eukaryota</taxon>
        <taxon>Fungi</taxon>
        <taxon>Dikarya</taxon>
        <taxon>Basidiomycota</taxon>
        <taxon>Agaricomycotina</taxon>
        <taxon>Agaricomycetes</taxon>
        <taxon>Agaricomycetidae</taxon>
        <taxon>Agaricales</taxon>
        <taxon>Agaricineae</taxon>
        <taxon>Galeropsidaceae</taxon>
        <taxon>Panaeolus</taxon>
    </lineage>
</organism>
<feature type="region of interest" description="Disordered" evidence="1">
    <location>
        <begin position="117"/>
        <end position="136"/>
    </location>
</feature>
<evidence type="ECO:0008006" key="5">
    <source>
        <dbReference type="Google" id="ProtNLM"/>
    </source>
</evidence>
<keyword evidence="2" id="KW-0732">Signal</keyword>
<accession>A0A409W9W5</accession>
<evidence type="ECO:0000313" key="3">
    <source>
        <dbReference type="EMBL" id="PPQ75285.1"/>
    </source>
</evidence>
<reference evidence="3 4" key="1">
    <citation type="journal article" date="2018" name="Evol. Lett.">
        <title>Horizontal gene cluster transfer increased hallucinogenic mushroom diversity.</title>
        <authorList>
            <person name="Reynolds H.T."/>
            <person name="Vijayakumar V."/>
            <person name="Gluck-Thaler E."/>
            <person name="Korotkin H.B."/>
            <person name="Matheny P.B."/>
            <person name="Slot J.C."/>
        </authorList>
    </citation>
    <scope>NUCLEOTIDE SEQUENCE [LARGE SCALE GENOMIC DNA]</scope>
    <source>
        <strain evidence="3 4">2629</strain>
    </source>
</reference>
<gene>
    <name evidence="3" type="ORF">CVT24_007351</name>
</gene>
<keyword evidence="4" id="KW-1185">Reference proteome</keyword>
<comment type="caution">
    <text evidence="3">The sequence shown here is derived from an EMBL/GenBank/DDBJ whole genome shotgun (WGS) entry which is preliminary data.</text>
</comment>
<evidence type="ECO:0000256" key="1">
    <source>
        <dbReference type="SAM" id="MobiDB-lite"/>
    </source>
</evidence>
<feature type="chain" id="PRO_5019178918" description="Hydrophobin" evidence="2">
    <location>
        <begin position="19"/>
        <end position="295"/>
    </location>
</feature>
<dbReference type="CDD" id="cd23507">
    <property type="entry name" value="hydrophobin_I"/>
    <property type="match status" value="1"/>
</dbReference>
<dbReference type="AlphaFoldDB" id="A0A409W9W5"/>
<evidence type="ECO:0000256" key="2">
    <source>
        <dbReference type="SAM" id="SignalP"/>
    </source>
</evidence>
<evidence type="ECO:0000313" key="4">
    <source>
        <dbReference type="Proteomes" id="UP000284842"/>
    </source>
</evidence>
<dbReference type="Proteomes" id="UP000284842">
    <property type="component" value="Unassembled WGS sequence"/>
</dbReference>
<proteinExistence type="predicted"/>
<sequence>MRFSIVLAALPIFAAASAVPRDIVNSCNTGPVQCCNQVQTLTAAPSPALASAETLALLHPFAAPETNSALVVDTRKQPRSTTNTSYNPLKGEEFEQDANTHSNTTAFVNKASKSISISSSNHDVTHPRPRSRLNSPRPVQCCAVVTPPTDSSITQLLGVLGIPTTLIPTGQVAALCVPMHSESASRDVASPSPGALAVLAIAQKLLDGLEKGPQGAEITTDDLVTVFFELLSQENTDVIPFGVRAKLVGLLNDIRSHKVPAPKSLVELLELLKNTVPELRDLALEILKIGGFDVR</sequence>
<protein>
    <recommendedName>
        <fullName evidence="5">Hydrophobin</fullName>
    </recommendedName>
</protein>
<feature type="signal peptide" evidence="2">
    <location>
        <begin position="1"/>
        <end position="18"/>
    </location>
</feature>
<dbReference type="EMBL" id="NHTK01005686">
    <property type="protein sequence ID" value="PPQ75285.1"/>
    <property type="molecule type" value="Genomic_DNA"/>
</dbReference>
<dbReference type="InParanoid" id="A0A409W9W5"/>
<name>A0A409W9W5_9AGAR</name>